<dbReference type="InterPro" id="IPR014840">
    <property type="entry name" value="HRD"/>
</dbReference>
<reference evidence="5 6" key="1">
    <citation type="submission" date="2017-10" db="EMBL/GenBank/DDBJ databases">
        <title>A novel species of cold-tolerant Malassezia isolated from bats.</title>
        <authorList>
            <person name="Lorch J.M."/>
            <person name="Palmer J.M."/>
            <person name="Vanderwolf K.J."/>
            <person name="Schmidt K.Z."/>
            <person name="Verant M.L."/>
            <person name="Weller T.J."/>
            <person name="Blehert D.S."/>
        </authorList>
    </citation>
    <scope>NUCLEOTIDE SEQUENCE [LARGE SCALE GENOMIC DNA]</scope>
    <source>
        <strain evidence="5 6">NWHC:44797-103</strain>
    </source>
</reference>
<protein>
    <recommendedName>
        <fullName evidence="7">Ubinuclein middle domain-containing protein</fullName>
    </recommendedName>
</protein>
<proteinExistence type="predicted"/>
<evidence type="ECO:0008006" key="7">
    <source>
        <dbReference type="Google" id="ProtNLM"/>
    </source>
</evidence>
<feature type="compositionally biased region" description="Basic and acidic residues" evidence="2">
    <location>
        <begin position="56"/>
        <end position="74"/>
    </location>
</feature>
<keyword evidence="6" id="KW-1185">Reference proteome</keyword>
<accession>A0A2N1JD58</accession>
<keyword evidence="1" id="KW-0597">Phosphoprotein</keyword>
<feature type="compositionally biased region" description="Low complexity" evidence="2">
    <location>
        <begin position="451"/>
        <end position="470"/>
    </location>
</feature>
<organism evidence="5 6">
    <name type="scientific">Malassezia vespertilionis</name>
    <dbReference type="NCBI Taxonomy" id="2020962"/>
    <lineage>
        <taxon>Eukaryota</taxon>
        <taxon>Fungi</taxon>
        <taxon>Dikarya</taxon>
        <taxon>Basidiomycota</taxon>
        <taxon>Ustilaginomycotina</taxon>
        <taxon>Malasseziomycetes</taxon>
        <taxon>Malasseziales</taxon>
        <taxon>Malasseziaceae</taxon>
        <taxon>Malassezia</taxon>
    </lineage>
</organism>
<sequence length="716" mass="79082">MLDKNDGPSEPCTEVISLNSPTPNAPILRETVEASRDVGSQAHGGPPMQVSATQEEGNKQRTDPTVQKIEEHDAQNAGAVLKSAHDAASANSSTGTAARSEDEPKTASLAENTEAGNMPKDAPIAMDKTDDVQKDALANEPCAMEQDTDGTQKDSPWATGPTTEDSPEKSAASSTSAPDPAAKTLTSTRDPDKSLSGSDEESDADPTNSKKRARSPESDDEPDHDNPPPRPTIRLRIDLSSGKGKNPYIYSIPKLSVRRMKDKYPKWAAWFSATYLEEDTGNSGYQNVGLSQQELNDLGGLAKLLQKYPSRGAAAQPQKKRRSDEYDVGSYDTKDPFVDDSELGVDEPTHIVKTRSDGFYVACGPVELARGKTSKPSSFSSSGFQSNAGGGHARHTNKLLAKRAALRVREDAETKESSTTLSTAAAEYAPPNPSPSKTVDPAPSPAIVPYAAPTSTTDTAAPESASTTPADKAEKKKNKYPIQPVHPDLQKRFDHLKTLVQRASFAVKTKFPPELKPPLIETAKLAVELDEYNENFFNYLPSIFPYNRFTMMKLTKREFFHKHMEYYRELQEEHMDILYKLVQTSFPEQKAEYEASNEEARAQGKEHAPPEDDTGDVSAEGHTDELAKRFRWTEEMRDELFTIVTVENGMSEIRNEKLQLENSGETYSEINARKTLYKRIADFIPEEGWMNTTMISREYGIAKKRYDRLDPMEDDI</sequence>
<feature type="region of interest" description="Disordered" evidence="2">
    <location>
        <begin position="1"/>
        <end position="249"/>
    </location>
</feature>
<evidence type="ECO:0000256" key="1">
    <source>
        <dbReference type="ARBA" id="ARBA00022553"/>
    </source>
</evidence>
<feature type="compositionally biased region" description="Low complexity" evidence="2">
    <location>
        <begin position="169"/>
        <end position="184"/>
    </location>
</feature>
<feature type="region of interest" description="Disordered" evidence="2">
    <location>
        <begin position="310"/>
        <end position="333"/>
    </location>
</feature>
<evidence type="ECO:0000313" key="5">
    <source>
        <dbReference type="EMBL" id="PKI84500.1"/>
    </source>
</evidence>
<feature type="region of interest" description="Disordered" evidence="2">
    <location>
        <begin position="371"/>
        <end position="395"/>
    </location>
</feature>
<feature type="compositionally biased region" description="Low complexity" evidence="2">
    <location>
        <begin position="87"/>
        <end position="98"/>
    </location>
</feature>
<feature type="compositionally biased region" description="Basic and acidic residues" evidence="2">
    <location>
        <begin position="407"/>
        <end position="416"/>
    </location>
</feature>
<feature type="region of interest" description="Disordered" evidence="2">
    <location>
        <begin position="590"/>
        <end position="620"/>
    </location>
</feature>
<dbReference type="Pfam" id="PF08729">
    <property type="entry name" value="HUN"/>
    <property type="match status" value="1"/>
</dbReference>
<evidence type="ECO:0000259" key="4">
    <source>
        <dbReference type="Pfam" id="PF14075"/>
    </source>
</evidence>
<gene>
    <name evidence="5" type="ORF">MVES_001655</name>
</gene>
<name>A0A2N1JD58_9BASI</name>
<dbReference type="AlphaFoldDB" id="A0A2N1JD58"/>
<dbReference type="InterPro" id="IPR026947">
    <property type="entry name" value="UBN_middle_dom"/>
</dbReference>
<evidence type="ECO:0000259" key="3">
    <source>
        <dbReference type="Pfam" id="PF08729"/>
    </source>
</evidence>
<feature type="region of interest" description="Disordered" evidence="2">
    <location>
        <begin position="407"/>
        <end position="484"/>
    </location>
</feature>
<feature type="domain" description="Hpc2-related" evidence="3">
    <location>
        <begin position="319"/>
        <end position="367"/>
    </location>
</feature>
<dbReference type="OrthoDB" id="5576775at2759"/>
<dbReference type="EMBL" id="KZ454989">
    <property type="protein sequence ID" value="PKI84500.1"/>
    <property type="molecule type" value="Genomic_DNA"/>
</dbReference>
<dbReference type="STRING" id="2020962.A0A2N1JD58"/>
<feature type="compositionally biased region" description="Low complexity" evidence="2">
    <location>
        <begin position="374"/>
        <end position="387"/>
    </location>
</feature>
<feature type="domain" description="Ubinuclein middle" evidence="4">
    <location>
        <begin position="483"/>
        <end position="697"/>
    </location>
</feature>
<dbReference type="Pfam" id="PF14075">
    <property type="entry name" value="UBN_AB"/>
    <property type="match status" value="1"/>
</dbReference>
<dbReference type="Proteomes" id="UP000232875">
    <property type="component" value="Unassembled WGS sequence"/>
</dbReference>
<evidence type="ECO:0000313" key="6">
    <source>
        <dbReference type="Proteomes" id="UP000232875"/>
    </source>
</evidence>
<feature type="compositionally biased region" description="Basic and acidic residues" evidence="2">
    <location>
        <begin position="590"/>
        <end position="610"/>
    </location>
</feature>
<evidence type="ECO:0000256" key="2">
    <source>
        <dbReference type="SAM" id="MobiDB-lite"/>
    </source>
</evidence>